<dbReference type="HOGENOM" id="CLU_173736_0_0_1"/>
<sequence>MDDLAAALARGEGAWTEEQHAAFLDRMELSFVQQELAAVAVSDERRASRRLCRRPAPPPAPAAAGGCGQHQLSLPLDRPLPDSAVESNRAAPSSRPAARGRGTG</sequence>
<reference evidence="2" key="2">
    <citation type="submission" date="2015-03" db="UniProtKB">
        <authorList>
            <consortium name="EnsemblPlants"/>
        </authorList>
    </citation>
    <scope>IDENTIFICATION</scope>
</reference>
<dbReference type="PaxDb" id="65489-OBART02G27600.1"/>
<dbReference type="AlphaFoldDB" id="A0A0D3F8T1"/>
<protein>
    <submittedName>
        <fullName evidence="2">Uncharacterized protein</fullName>
    </submittedName>
</protein>
<feature type="region of interest" description="Disordered" evidence="1">
    <location>
        <begin position="43"/>
        <end position="104"/>
    </location>
</feature>
<feature type="compositionally biased region" description="Low complexity" evidence="1">
    <location>
        <begin position="72"/>
        <end position="104"/>
    </location>
</feature>
<evidence type="ECO:0000256" key="1">
    <source>
        <dbReference type="SAM" id="MobiDB-lite"/>
    </source>
</evidence>
<name>A0A0D3F8T1_9ORYZ</name>
<organism evidence="2">
    <name type="scientific">Oryza barthii</name>
    <dbReference type="NCBI Taxonomy" id="65489"/>
    <lineage>
        <taxon>Eukaryota</taxon>
        <taxon>Viridiplantae</taxon>
        <taxon>Streptophyta</taxon>
        <taxon>Embryophyta</taxon>
        <taxon>Tracheophyta</taxon>
        <taxon>Spermatophyta</taxon>
        <taxon>Magnoliopsida</taxon>
        <taxon>Liliopsida</taxon>
        <taxon>Poales</taxon>
        <taxon>Poaceae</taxon>
        <taxon>BOP clade</taxon>
        <taxon>Oryzoideae</taxon>
        <taxon>Oryzeae</taxon>
        <taxon>Oryzinae</taxon>
        <taxon>Oryza</taxon>
    </lineage>
</organism>
<keyword evidence="3" id="KW-1185">Reference proteome</keyword>
<dbReference type="Gramene" id="OBART02G27600.1">
    <property type="protein sequence ID" value="OBART02G27600.1"/>
    <property type="gene ID" value="OBART02G27600"/>
</dbReference>
<proteinExistence type="predicted"/>
<reference evidence="2" key="1">
    <citation type="journal article" date="2009" name="Rice">
        <title>De Novo Next Generation Sequencing of Plant Genomes.</title>
        <authorList>
            <person name="Rounsley S."/>
            <person name="Marri P.R."/>
            <person name="Yu Y."/>
            <person name="He R."/>
            <person name="Sisneros N."/>
            <person name="Goicoechea J.L."/>
            <person name="Lee S.J."/>
            <person name="Angelova A."/>
            <person name="Kudrna D."/>
            <person name="Luo M."/>
            <person name="Affourtit J."/>
            <person name="Desany B."/>
            <person name="Knight J."/>
            <person name="Niazi F."/>
            <person name="Egholm M."/>
            <person name="Wing R.A."/>
        </authorList>
    </citation>
    <scope>NUCLEOTIDE SEQUENCE [LARGE SCALE GENOMIC DNA]</scope>
    <source>
        <strain evidence="2">cv. IRGC 105608</strain>
    </source>
</reference>
<accession>A0A0D3F8T1</accession>
<evidence type="ECO:0000313" key="2">
    <source>
        <dbReference type="EnsemblPlants" id="OBART02G27600.1"/>
    </source>
</evidence>
<dbReference type="eggNOG" id="ENOG502SD11">
    <property type="taxonomic scope" value="Eukaryota"/>
</dbReference>
<dbReference type="Proteomes" id="UP000026960">
    <property type="component" value="Chromosome 2"/>
</dbReference>
<evidence type="ECO:0000313" key="3">
    <source>
        <dbReference type="Proteomes" id="UP000026960"/>
    </source>
</evidence>
<dbReference type="EnsemblPlants" id="OBART02G27600.1">
    <property type="protein sequence ID" value="OBART02G27600.1"/>
    <property type="gene ID" value="OBART02G27600"/>
</dbReference>